<gene>
    <name evidence="3" type="ORF">LITE_LOCUS40486</name>
</gene>
<dbReference type="PANTHER" id="PTHR36896">
    <property type="entry name" value="OS01G0729500 PROTEIN"/>
    <property type="match status" value="1"/>
</dbReference>
<accession>A0AAV0PZV2</accession>
<evidence type="ECO:0000256" key="1">
    <source>
        <dbReference type="SAM" id="MobiDB-lite"/>
    </source>
</evidence>
<evidence type="ECO:0000256" key="2">
    <source>
        <dbReference type="SAM" id="SignalP"/>
    </source>
</evidence>
<feature type="signal peptide" evidence="2">
    <location>
        <begin position="1"/>
        <end position="27"/>
    </location>
</feature>
<feature type="region of interest" description="Disordered" evidence="1">
    <location>
        <begin position="25"/>
        <end position="51"/>
    </location>
</feature>
<organism evidence="3 4">
    <name type="scientific">Linum tenue</name>
    <dbReference type="NCBI Taxonomy" id="586396"/>
    <lineage>
        <taxon>Eukaryota</taxon>
        <taxon>Viridiplantae</taxon>
        <taxon>Streptophyta</taxon>
        <taxon>Embryophyta</taxon>
        <taxon>Tracheophyta</taxon>
        <taxon>Spermatophyta</taxon>
        <taxon>Magnoliopsida</taxon>
        <taxon>eudicotyledons</taxon>
        <taxon>Gunneridae</taxon>
        <taxon>Pentapetalae</taxon>
        <taxon>rosids</taxon>
        <taxon>fabids</taxon>
        <taxon>Malpighiales</taxon>
        <taxon>Linaceae</taxon>
        <taxon>Linum</taxon>
    </lineage>
</organism>
<keyword evidence="2" id="KW-0732">Signal</keyword>
<evidence type="ECO:0000313" key="3">
    <source>
        <dbReference type="EMBL" id="CAI0475676.1"/>
    </source>
</evidence>
<dbReference type="PANTHER" id="PTHR36896:SF2">
    <property type="entry name" value="OS01G0729500 PROTEIN"/>
    <property type="match status" value="1"/>
</dbReference>
<proteinExistence type="predicted"/>
<evidence type="ECO:0000313" key="4">
    <source>
        <dbReference type="Proteomes" id="UP001154282"/>
    </source>
</evidence>
<feature type="chain" id="PRO_5043863651" evidence="2">
    <location>
        <begin position="28"/>
        <end position="96"/>
    </location>
</feature>
<comment type="caution">
    <text evidence="3">The sequence shown here is derived from an EMBL/GenBank/DDBJ whole genome shotgun (WGS) entry which is preliminary data.</text>
</comment>
<keyword evidence="4" id="KW-1185">Reference proteome</keyword>
<dbReference type="EMBL" id="CAMGYJ010000009">
    <property type="protein sequence ID" value="CAI0475676.1"/>
    <property type="molecule type" value="Genomic_DNA"/>
</dbReference>
<reference evidence="3" key="1">
    <citation type="submission" date="2022-08" db="EMBL/GenBank/DDBJ databases">
        <authorList>
            <person name="Gutierrez-Valencia J."/>
        </authorList>
    </citation>
    <scope>NUCLEOTIDE SEQUENCE</scope>
</reference>
<dbReference type="AlphaFoldDB" id="A0AAV0PZV2"/>
<protein>
    <submittedName>
        <fullName evidence="3">Uncharacterized protein</fullName>
    </submittedName>
</protein>
<sequence length="96" mass="10690">MRPIDSGAVSFVILLFVFLLVLPPSSASPTPPSVRRLSGVQRSNSSRQIPKCSGMASRSQCSQNPKCKWCRSDALDDMCFRKLEAWKLPQQVFVCD</sequence>
<dbReference type="Proteomes" id="UP001154282">
    <property type="component" value="Unassembled WGS sequence"/>
</dbReference>
<name>A0AAV0PZV2_9ROSI</name>